<dbReference type="Proteomes" id="UP000548632">
    <property type="component" value="Unassembled WGS sequence"/>
</dbReference>
<comment type="caution">
    <text evidence="2">The sequence shown here is derived from an EMBL/GenBank/DDBJ whole genome shotgun (WGS) entry which is preliminary data.</text>
</comment>
<dbReference type="PROSITE" id="PS51750">
    <property type="entry name" value="BRO_N"/>
    <property type="match status" value="1"/>
</dbReference>
<keyword evidence="3" id="KW-1185">Reference proteome</keyword>
<feature type="domain" description="Bro-N" evidence="1">
    <location>
        <begin position="13"/>
        <end position="116"/>
    </location>
</feature>
<dbReference type="EMBL" id="JABVCQ010000005">
    <property type="protein sequence ID" value="MBB1125246.1"/>
    <property type="molecule type" value="Genomic_DNA"/>
</dbReference>
<evidence type="ECO:0000313" key="3">
    <source>
        <dbReference type="Proteomes" id="UP000548632"/>
    </source>
</evidence>
<evidence type="ECO:0000259" key="1">
    <source>
        <dbReference type="PROSITE" id="PS51750"/>
    </source>
</evidence>
<name>A0A839HCW2_9GAMM</name>
<sequence length="212" mass="24422">MSNQIIPFFFPESESIQREVRVIMRDGEPWFVAADVCLILSISNHRDAVGKLDDDEKRPCSMQTSRGAQNMTVINESGLYALIMRCRNAKFNAIKKQILEQVLDSKAILKALNNFEVPDDLPDMYVYAIRERETGHVKLGISRNPQQRLRQLQTGNSSTLELVAYRKAENRFADERALHADADVYRLRGEWFDDRALKLFNCAHAETWKQST</sequence>
<dbReference type="InterPro" id="IPR003497">
    <property type="entry name" value="BRO_N_domain"/>
</dbReference>
<organism evidence="2 3">
    <name type="scientific">Thiospirillum jenense</name>
    <dbReference type="NCBI Taxonomy" id="1653858"/>
    <lineage>
        <taxon>Bacteria</taxon>
        <taxon>Pseudomonadati</taxon>
        <taxon>Pseudomonadota</taxon>
        <taxon>Gammaproteobacteria</taxon>
        <taxon>Chromatiales</taxon>
        <taxon>Chromatiaceae</taxon>
        <taxon>Thiospirillum</taxon>
    </lineage>
</organism>
<dbReference type="AlphaFoldDB" id="A0A839HCW2"/>
<dbReference type="RefSeq" id="WP_182582425.1">
    <property type="nucleotide sequence ID" value="NZ_JABVCQ010000005.1"/>
</dbReference>
<evidence type="ECO:0000313" key="2">
    <source>
        <dbReference type="EMBL" id="MBB1125246.1"/>
    </source>
</evidence>
<reference evidence="2 3" key="1">
    <citation type="journal article" date="2020" name="Arch. Microbiol.">
        <title>The genome sequence of the giant phototrophic gammaproteobacterium Thiospirillum jenense gives insight into its physiological properties and phylogenetic relationships.</title>
        <authorList>
            <person name="Imhoff J.F."/>
            <person name="Meyer T.E."/>
            <person name="Kyndt J.A."/>
        </authorList>
    </citation>
    <scope>NUCLEOTIDE SEQUENCE [LARGE SCALE GENOMIC DNA]</scope>
    <source>
        <strain evidence="2 3">DSM 216</strain>
    </source>
</reference>
<proteinExistence type="predicted"/>
<gene>
    <name evidence="2" type="ORF">HUK38_03245</name>
</gene>
<accession>A0A839HCW2</accession>
<dbReference type="Pfam" id="PF13455">
    <property type="entry name" value="MUG113"/>
    <property type="match status" value="1"/>
</dbReference>
<dbReference type="PANTHER" id="PTHR36180:SF2">
    <property type="entry name" value="BRO FAMILY PROTEIN"/>
    <property type="match status" value="1"/>
</dbReference>
<dbReference type="PANTHER" id="PTHR36180">
    <property type="entry name" value="DNA-BINDING PROTEIN-RELATED-RELATED"/>
    <property type="match status" value="1"/>
</dbReference>
<dbReference type="Pfam" id="PF02498">
    <property type="entry name" value="Bro-N"/>
    <property type="match status" value="1"/>
</dbReference>
<dbReference type="SMART" id="SM00974">
    <property type="entry name" value="T5orf172"/>
    <property type="match status" value="1"/>
</dbReference>
<dbReference type="InterPro" id="IPR018306">
    <property type="entry name" value="Phage_T5_Orf172_DNA-bd"/>
</dbReference>
<dbReference type="SMART" id="SM01040">
    <property type="entry name" value="Bro-N"/>
    <property type="match status" value="1"/>
</dbReference>
<protein>
    <submittedName>
        <fullName evidence="2">GIY-YIG nuclease family protein</fullName>
    </submittedName>
</protein>